<comment type="subcellular location">
    <subcellularLocation>
        <location evidence="10">Cell inner membrane</location>
        <topology evidence="10">Multi-pass membrane protein</topology>
    </subcellularLocation>
</comment>
<dbReference type="RefSeq" id="WP_027313668.1">
    <property type="nucleotide sequence ID" value="NZ_JAUESS010000005.1"/>
</dbReference>
<dbReference type="PANTHER" id="PTHR30578:SF0">
    <property type="entry name" value="ION-TRANSLOCATING OXIDOREDUCTASE COMPLEX SUBUNIT D"/>
    <property type="match status" value="1"/>
</dbReference>
<evidence type="ECO:0000256" key="9">
    <source>
        <dbReference type="ARBA" id="ARBA00023136"/>
    </source>
</evidence>
<dbReference type="NCBIfam" id="TIGR01946">
    <property type="entry name" value="rnfD"/>
    <property type="match status" value="1"/>
</dbReference>
<keyword evidence="7 10" id="KW-0249">Electron transport</keyword>
<keyword evidence="4 10" id="KW-0288">FMN</keyword>
<dbReference type="PANTHER" id="PTHR30578">
    <property type="entry name" value="ELECTRON TRANSPORT COMPLEX PROTEIN RNFD"/>
    <property type="match status" value="1"/>
</dbReference>
<keyword evidence="3 10" id="KW-0285">Flavoprotein</keyword>
<protein>
    <recommendedName>
        <fullName evidence="10">Ion-translocating oxidoreductase complex subunit D</fullName>
        <ecNumber evidence="10">7.-.-.-</ecNumber>
    </recommendedName>
    <alternativeName>
        <fullName evidence="10">Rnf electron transport complex subunit D</fullName>
    </alternativeName>
</protein>
<keyword evidence="12" id="KW-1185">Reference proteome</keyword>
<dbReference type="InterPro" id="IPR004338">
    <property type="entry name" value="NqrB/RnfD"/>
</dbReference>
<feature type="transmembrane region" description="Helical" evidence="10">
    <location>
        <begin position="20"/>
        <end position="39"/>
    </location>
</feature>
<dbReference type="EMBL" id="JBHLZN010000001">
    <property type="protein sequence ID" value="MFB9885578.1"/>
    <property type="molecule type" value="Genomic_DNA"/>
</dbReference>
<dbReference type="Pfam" id="PF03116">
    <property type="entry name" value="NQR2_RnfD_RnfE"/>
    <property type="match status" value="1"/>
</dbReference>
<keyword evidence="6 10" id="KW-1278">Translocase</keyword>
<reference evidence="11 12" key="1">
    <citation type="submission" date="2024-09" db="EMBL/GenBank/DDBJ databases">
        <authorList>
            <person name="Sun Q."/>
            <person name="Mori K."/>
        </authorList>
    </citation>
    <scope>NUCLEOTIDE SEQUENCE [LARGE SCALE GENOMIC DNA]</scope>
    <source>
        <strain evidence="11 12">ATCC 51285</strain>
    </source>
</reference>
<feature type="transmembrane region" description="Helical" evidence="10">
    <location>
        <begin position="125"/>
        <end position="144"/>
    </location>
</feature>
<feature type="transmembrane region" description="Helical" evidence="10">
    <location>
        <begin position="228"/>
        <end position="247"/>
    </location>
</feature>
<keyword evidence="2 10" id="KW-0597">Phosphoprotein</keyword>
<evidence type="ECO:0000313" key="12">
    <source>
        <dbReference type="Proteomes" id="UP001589628"/>
    </source>
</evidence>
<evidence type="ECO:0000256" key="1">
    <source>
        <dbReference type="ARBA" id="ARBA00022448"/>
    </source>
</evidence>
<feature type="transmembrane region" description="Helical" evidence="10">
    <location>
        <begin position="286"/>
        <end position="303"/>
    </location>
</feature>
<comment type="function">
    <text evidence="10">Part of a membrane-bound complex that couples electron transfer with translocation of ions across the membrane.</text>
</comment>
<comment type="caution">
    <text evidence="11">The sequence shown here is derived from an EMBL/GenBank/DDBJ whole genome shotgun (WGS) entry which is preliminary data.</text>
</comment>
<keyword evidence="10" id="KW-1003">Cell membrane</keyword>
<dbReference type="EC" id="7.-.-.-" evidence="10"/>
<feature type="transmembrane region" description="Helical" evidence="10">
    <location>
        <begin position="45"/>
        <end position="64"/>
    </location>
</feature>
<feature type="transmembrane region" description="Helical" evidence="10">
    <location>
        <begin position="309"/>
        <end position="327"/>
    </location>
</feature>
<keyword evidence="10" id="KW-0997">Cell inner membrane</keyword>
<keyword evidence="9 10" id="KW-0472">Membrane</keyword>
<feature type="transmembrane region" description="Helical" evidence="10">
    <location>
        <begin position="95"/>
        <end position="113"/>
    </location>
</feature>
<evidence type="ECO:0000256" key="2">
    <source>
        <dbReference type="ARBA" id="ARBA00022553"/>
    </source>
</evidence>
<comment type="subunit">
    <text evidence="10">The complex is composed of six subunits: RnfA, RnfB, RnfC, RnfD, RnfE and RnfG.</text>
</comment>
<feature type="modified residue" description="FMN phosphoryl threonine" evidence="10">
    <location>
        <position position="176"/>
    </location>
</feature>
<feature type="transmembrane region" description="Helical" evidence="10">
    <location>
        <begin position="253"/>
        <end position="274"/>
    </location>
</feature>
<evidence type="ECO:0000313" key="11">
    <source>
        <dbReference type="EMBL" id="MFB9885578.1"/>
    </source>
</evidence>
<evidence type="ECO:0000256" key="4">
    <source>
        <dbReference type="ARBA" id="ARBA00022643"/>
    </source>
</evidence>
<evidence type="ECO:0000256" key="3">
    <source>
        <dbReference type="ARBA" id="ARBA00022630"/>
    </source>
</evidence>
<evidence type="ECO:0000256" key="6">
    <source>
        <dbReference type="ARBA" id="ARBA00022967"/>
    </source>
</evidence>
<keyword evidence="1 10" id="KW-0813">Transport</keyword>
<gene>
    <name evidence="11" type="primary">rsxD</name>
    <name evidence="10" type="synonym">rnfD</name>
    <name evidence="11" type="ORF">ACFFLH_04060</name>
</gene>
<dbReference type="Proteomes" id="UP001589628">
    <property type="component" value="Unassembled WGS sequence"/>
</dbReference>
<organism evidence="11 12">
    <name type="scientific">Balneatrix alpica</name>
    <dbReference type="NCBI Taxonomy" id="75684"/>
    <lineage>
        <taxon>Bacteria</taxon>
        <taxon>Pseudomonadati</taxon>
        <taxon>Pseudomonadota</taxon>
        <taxon>Gammaproteobacteria</taxon>
        <taxon>Oceanospirillales</taxon>
        <taxon>Balneatrichaceae</taxon>
        <taxon>Balneatrix</taxon>
    </lineage>
</organism>
<dbReference type="HAMAP" id="MF_00462">
    <property type="entry name" value="RsxD_RnfD"/>
    <property type="match status" value="1"/>
</dbReference>
<accession>A0ABV5Z8H4</accession>
<evidence type="ECO:0000256" key="7">
    <source>
        <dbReference type="ARBA" id="ARBA00022982"/>
    </source>
</evidence>
<keyword evidence="8 10" id="KW-1133">Transmembrane helix</keyword>
<dbReference type="InterPro" id="IPR011303">
    <property type="entry name" value="RnfD_bac"/>
</dbReference>
<keyword evidence="5 10" id="KW-0812">Transmembrane</keyword>
<evidence type="ECO:0000256" key="10">
    <source>
        <dbReference type="HAMAP-Rule" id="MF_00462"/>
    </source>
</evidence>
<feature type="transmembrane region" description="Helical" evidence="10">
    <location>
        <begin position="203"/>
        <end position="221"/>
    </location>
</feature>
<proteinExistence type="inferred from homology"/>
<name>A0ABV5Z8H4_9GAMM</name>
<evidence type="ECO:0000256" key="8">
    <source>
        <dbReference type="ARBA" id="ARBA00022989"/>
    </source>
</evidence>
<dbReference type="NCBIfam" id="NF002011">
    <property type="entry name" value="PRK00816.1"/>
    <property type="match status" value="1"/>
</dbReference>
<comment type="cofactor">
    <cofactor evidence="10">
        <name>FMN</name>
        <dbReference type="ChEBI" id="CHEBI:58210"/>
    </cofactor>
</comment>
<evidence type="ECO:0000256" key="5">
    <source>
        <dbReference type="ARBA" id="ARBA00022692"/>
    </source>
</evidence>
<sequence>MAYMHASSPYAHQPVSTAKVMRTVLFATLPGLATLTWLFGWGSLIQLLLASLTALCCEAAVLALRGRPIRFYLKDNSALVTAWLLALSLPAYGPWWLVVLGTAVAIIIAKQLYGGLGYNPFNPAMIGYALLLIALPVPMTQWSLPLQLAQWPDFSDALSLIFAGNLALPDALTAATPLDAVRHKGGLTLSELWQNHATLATAWPAWVWLSLAWTLGGLYMLYTRIITWHIPVSLVASLLLISGLFYAGDPSNYSTPSFHLLAGATLFGAFFIATDPVTAATSNKGKLIYGAGIGILLFSIRSFGNYPDAMAFAVLLMNLSAPFLDYYTQPRTYGHQKAKRGLPKKG</sequence>
<comment type="similarity">
    <text evidence="10">Belongs to the NqrB/RnfD family.</text>
</comment>